<evidence type="ECO:0000256" key="2">
    <source>
        <dbReference type="SAM" id="Phobius"/>
    </source>
</evidence>
<comment type="caution">
    <text evidence="3">The sequence shown here is derived from an EMBL/GenBank/DDBJ whole genome shotgun (WGS) entry which is preliminary data.</text>
</comment>
<feature type="compositionally biased region" description="Pro residues" evidence="1">
    <location>
        <begin position="124"/>
        <end position="137"/>
    </location>
</feature>
<name>A0ABS8UD16_9GAMM</name>
<reference evidence="3" key="1">
    <citation type="submission" date="2021-12" db="EMBL/GenBank/DDBJ databases">
        <authorList>
            <person name="Ulrich A."/>
        </authorList>
    </citation>
    <scope>NUCLEOTIDE SEQUENCE</scope>
    <source>
        <strain evidence="3">A1P009</strain>
    </source>
</reference>
<gene>
    <name evidence="3" type="ORF">LTT95_10645</name>
</gene>
<protein>
    <submittedName>
        <fullName evidence="3">Type II toxin-antitoxin system RelE/ParE family toxin</fullName>
    </submittedName>
</protein>
<dbReference type="RefSeq" id="WP_232136429.1">
    <property type="nucleotide sequence ID" value="NZ_CP089507.1"/>
</dbReference>
<evidence type="ECO:0000313" key="4">
    <source>
        <dbReference type="Proteomes" id="UP001430360"/>
    </source>
</evidence>
<sequence>MSKAFRRPEGRAPSRNERLQPWFAALVSAVLHVLFAYLLLTSQPIVFKTPQGSSAGSPMAVEYIGITPPQPVTAPIASPPPQTPPTQAAPVTSRVVTTRVEEAAEPVPPDEVAPVESLTEVRPPRPAPPAPATPPQPVQSQAAASPPDAQHRARTWGQPPGMLPEATAPVNAGRERTAQIGQGRGRDSTSDQPSLEVGGYQVVYDTTSETRLREWRDEGVTELFIPLPGTRDYMVCPLETALRRESSDCRMLAPEDPAMANIRDSREVIGFHRVYRRGEVVWRGPGPYR</sequence>
<feature type="region of interest" description="Disordered" evidence="1">
    <location>
        <begin position="71"/>
        <end position="171"/>
    </location>
</feature>
<evidence type="ECO:0000313" key="3">
    <source>
        <dbReference type="EMBL" id="MCD9097395.1"/>
    </source>
</evidence>
<keyword evidence="4" id="KW-1185">Reference proteome</keyword>
<accession>A0ABS8UD16</accession>
<feature type="compositionally biased region" description="Pro residues" evidence="1">
    <location>
        <begin position="71"/>
        <end position="84"/>
    </location>
</feature>
<proteinExistence type="predicted"/>
<keyword evidence="2" id="KW-0812">Transmembrane</keyword>
<feature type="compositionally biased region" description="Low complexity" evidence="1">
    <location>
        <begin position="85"/>
        <end position="98"/>
    </location>
</feature>
<feature type="compositionally biased region" description="Low complexity" evidence="1">
    <location>
        <begin position="138"/>
        <end position="148"/>
    </location>
</feature>
<feature type="transmembrane region" description="Helical" evidence="2">
    <location>
        <begin position="21"/>
        <end position="40"/>
    </location>
</feature>
<organism evidence="3 4">
    <name type="scientific">Luteimonas fraxinea</name>
    <dbReference type="NCBI Taxonomy" id="2901869"/>
    <lineage>
        <taxon>Bacteria</taxon>
        <taxon>Pseudomonadati</taxon>
        <taxon>Pseudomonadota</taxon>
        <taxon>Gammaproteobacteria</taxon>
        <taxon>Lysobacterales</taxon>
        <taxon>Lysobacteraceae</taxon>
        <taxon>Luteimonas</taxon>
    </lineage>
</organism>
<dbReference type="Proteomes" id="UP001430360">
    <property type="component" value="Unassembled WGS sequence"/>
</dbReference>
<dbReference type="EMBL" id="JAJQKU010000003">
    <property type="protein sequence ID" value="MCD9097395.1"/>
    <property type="molecule type" value="Genomic_DNA"/>
</dbReference>
<keyword evidence="2" id="KW-0472">Membrane</keyword>
<reference evidence="3" key="2">
    <citation type="journal article" date="2022" name="Syst. Appl. Microbiol.">
        <title>Physiological and genomic characterisation of Luteimonas fraxinea sp. nov., a bacterial species associated with trees tolerant to ash dieback.</title>
        <authorList>
            <person name="Ulrich K."/>
            <person name="Becker R."/>
            <person name="Behrendt U."/>
            <person name="Kube M."/>
            <person name="Schneck V."/>
            <person name="Ulrich A."/>
        </authorList>
    </citation>
    <scope>NUCLEOTIDE SEQUENCE</scope>
    <source>
        <strain evidence="3">A1P009</strain>
    </source>
</reference>
<keyword evidence="2" id="KW-1133">Transmembrane helix</keyword>
<evidence type="ECO:0000256" key="1">
    <source>
        <dbReference type="SAM" id="MobiDB-lite"/>
    </source>
</evidence>